<feature type="domain" description="tRNA pseudouridylate synthase B C-terminal" evidence="7">
    <location>
        <begin position="172"/>
        <end position="220"/>
    </location>
</feature>
<dbReference type="InterPro" id="IPR032819">
    <property type="entry name" value="TruB_C"/>
</dbReference>
<gene>
    <name evidence="5 8" type="primary">truB</name>
    <name evidence="8" type="ORF">IAB12_01230</name>
</gene>
<dbReference type="EC" id="5.4.99.25" evidence="5"/>
<sequence>MNDFLIILSEKEKGKTSFAHLFKYKKLYKGKKVGHAGTLDKFATGLMIVLIGKATRLNQVFSNLDKSYRAKIKFGEETDTLDPDGKVIRKAELPSKETILSVLPSFKGKIMQAPPEYSAVHIDGERAYKRVQKNEEVKMPEREVEVFDYRVLKIDDCYLDIIFHVSKGTYIRSLARDIGRACGSCARLEELNRLTIGPYSLSEKNLSTMEILEKTDLFSKVRLKTEYRKEIDNGYIISSYILSDSAPEKKYKFLYFDSELYAVAENTSGRLKIIFRLGYGSL</sequence>
<dbReference type="Gene3D" id="3.30.2350.10">
    <property type="entry name" value="Pseudouridine synthase"/>
    <property type="match status" value="1"/>
</dbReference>
<feature type="active site" description="Nucleophile" evidence="5">
    <location>
        <position position="40"/>
    </location>
</feature>
<dbReference type="InterPro" id="IPR002501">
    <property type="entry name" value="PsdUridine_synth_N"/>
</dbReference>
<dbReference type="GO" id="GO:0160148">
    <property type="term" value="F:tRNA pseudouridine(55) synthase activity"/>
    <property type="evidence" value="ECO:0007669"/>
    <property type="project" value="UniProtKB-EC"/>
</dbReference>
<reference evidence="8" key="1">
    <citation type="journal article" date="2021" name="PeerJ">
        <title>Extensive microbial diversity within the chicken gut microbiome revealed by metagenomics and culture.</title>
        <authorList>
            <person name="Gilroy R."/>
            <person name="Ravi A."/>
            <person name="Getino M."/>
            <person name="Pursley I."/>
            <person name="Horton D.L."/>
            <person name="Alikhan N.F."/>
            <person name="Baker D."/>
            <person name="Gharbi K."/>
            <person name="Hall N."/>
            <person name="Watson M."/>
            <person name="Adriaenssens E.M."/>
            <person name="Foster-Nyarko E."/>
            <person name="Jarju S."/>
            <person name="Secka A."/>
            <person name="Antonio M."/>
            <person name="Oren A."/>
            <person name="Chaudhuri R.R."/>
            <person name="La Ragione R."/>
            <person name="Hildebrand F."/>
            <person name="Pallen M.J."/>
        </authorList>
    </citation>
    <scope>NUCLEOTIDE SEQUENCE</scope>
    <source>
        <strain evidence="8">Gambia11-129</strain>
    </source>
</reference>
<dbReference type="PANTHER" id="PTHR13767">
    <property type="entry name" value="TRNA-PSEUDOURIDINE SYNTHASE"/>
    <property type="match status" value="1"/>
</dbReference>
<dbReference type="InterPro" id="IPR014780">
    <property type="entry name" value="tRNA_psdUridine_synth_TruB"/>
</dbReference>
<evidence type="ECO:0000259" key="6">
    <source>
        <dbReference type="Pfam" id="PF01509"/>
    </source>
</evidence>
<evidence type="ECO:0000313" key="8">
    <source>
        <dbReference type="EMBL" id="HIV98387.1"/>
    </source>
</evidence>
<keyword evidence="4 5" id="KW-0413">Isomerase</keyword>
<name>A0A9D1PS86_9SPIO</name>
<dbReference type="GO" id="GO:1990481">
    <property type="term" value="P:mRNA pseudouridine synthesis"/>
    <property type="evidence" value="ECO:0007669"/>
    <property type="project" value="TreeGrafter"/>
</dbReference>
<dbReference type="HAMAP" id="MF_01080">
    <property type="entry name" value="TruB_bact"/>
    <property type="match status" value="1"/>
</dbReference>
<evidence type="ECO:0000256" key="1">
    <source>
        <dbReference type="ARBA" id="ARBA00000385"/>
    </source>
</evidence>
<feature type="domain" description="Pseudouridine synthase II N-terminal" evidence="6">
    <location>
        <begin position="25"/>
        <end position="171"/>
    </location>
</feature>
<dbReference type="GO" id="GO:0031119">
    <property type="term" value="P:tRNA pseudouridine synthesis"/>
    <property type="evidence" value="ECO:0007669"/>
    <property type="project" value="UniProtKB-UniRule"/>
</dbReference>
<dbReference type="GO" id="GO:0003723">
    <property type="term" value="F:RNA binding"/>
    <property type="evidence" value="ECO:0007669"/>
    <property type="project" value="InterPro"/>
</dbReference>
<comment type="catalytic activity">
    <reaction evidence="1 5">
        <text>uridine(55) in tRNA = pseudouridine(55) in tRNA</text>
        <dbReference type="Rhea" id="RHEA:42532"/>
        <dbReference type="Rhea" id="RHEA-COMP:10101"/>
        <dbReference type="Rhea" id="RHEA-COMP:10102"/>
        <dbReference type="ChEBI" id="CHEBI:65314"/>
        <dbReference type="ChEBI" id="CHEBI:65315"/>
        <dbReference type="EC" id="5.4.99.25"/>
    </reaction>
</comment>
<organism evidence="8 9">
    <name type="scientific">Candidatus Ornithospirochaeta avicola</name>
    <dbReference type="NCBI Taxonomy" id="2840896"/>
    <lineage>
        <taxon>Bacteria</taxon>
        <taxon>Pseudomonadati</taxon>
        <taxon>Spirochaetota</taxon>
        <taxon>Spirochaetia</taxon>
        <taxon>Spirochaetales</taxon>
        <taxon>Spirochaetaceae</taxon>
        <taxon>Spirochaetaceae incertae sedis</taxon>
        <taxon>Candidatus Ornithospirochaeta</taxon>
    </lineage>
</organism>
<evidence type="ECO:0000256" key="3">
    <source>
        <dbReference type="ARBA" id="ARBA00022694"/>
    </source>
</evidence>
<dbReference type="SUPFAM" id="SSF55120">
    <property type="entry name" value="Pseudouridine synthase"/>
    <property type="match status" value="1"/>
</dbReference>
<proteinExistence type="inferred from homology"/>
<protein>
    <recommendedName>
        <fullName evidence="5">tRNA pseudouridine synthase B</fullName>
        <ecNumber evidence="5">5.4.99.25</ecNumber>
    </recommendedName>
    <alternativeName>
        <fullName evidence="5">tRNA pseudouridine(55) synthase</fullName>
        <shortName evidence="5">Psi55 synthase</shortName>
    </alternativeName>
    <alternativeName>
        <fullName evidence="5">tRNA pseudouridylate synthase</fullName>
    </alternativeName>
    <alternativeName>
        <fullName evidence="5">tRNA-uridine isomerase</fullName>
    </alternativeName>
</protein>
<dbReference type="Pfam" id="PF16198">
    <property type="entry name" value="TruB_C_2"/>
    <property type="match status" value="1"/>
</dbReference>
<keyword evidence="3 5" id="KW-0819">tRNA processing</keyword>
<accession>A0A9D1PS86</accession>
<dbReference type="AlphaFoldDB" id="A0A9D1PS86"/>
<reference evidence="8" key="2">
    <citation type="submission" date="2021-04" db="EMBL/GenBank/DDBJ databases">
        <authorList>
            <person name="Gilroy R."/>
        </authorList>
    </citation>
    <scope>NUCLEOTIDE SEQUENCE</scope>
    <source>
        <strain evidence="8">Gambia11-129</strain>
    </source>
</reference>
<dbReference type="InterPro" id="IPR020103">
    <property type="entry name" value="PsdUridine_synth_cat_dom_sf"/>
</dbReference>
<evidence type="ECO:0000256" key="2">
    <source>
        <dbReference type="ARBA" id="ARBA00005642"/>
    </source>
</evidence>
<dbReference type="EMBL" id="DXHU01000005">
    <property type="protein sequence ID" value="HIV98387.1"/>
    <property type="molecule type" value="Genomic_DNA"/>
</dbReference>
<comment type="similarity">
    <text evidence="2 5">Belongs to the pseudouridine synthase TruB family. Type 1 subfamily.</text>
</comment>
<dbReference type="PANTHER" id="PTHR13767:SF2">
    <property type="entry name" value="PSEUDOURIDYLATE SYNTHASE TRUB1"/>
    <property type="match status" value="1"/>
</dbReference>
<comment type="function">
    <text evidence="5">Responsible for synthesis of pseudouridine from uracil-55 in the psi GC loop of transfer RNAs.</text>
</comment>
<evidence type="ECO:0000256" key="5">
    <source>
        <dbReference type="HAMAP-Rule" id="MF_01080"/>
    </source>
</evidence>
<dbReference type="Pfam" id="PF01509">
    <property type="entry name" value="TruB_N"/>
    <property type="match status" value="1"/>
</dbReference>
<dbReference type="Proteomes" id="UP000823936">
    <property type="component" value="Unassembled WGS sequence"/>
</dbReference>
<evidence type="ECO:0000256" key="4">
    <source>
        <dbReference type="ARBA" id="ARBA00023235"/>
    </source>
</evidence>
<evidence type="ECO:0000313" key="9">
    <source>
        <dbReference type="Proteomes" id="UP000823936"/>
    </source>
</evidence>
<evidence type="ECO:0000259" key="7">
    <source>
        <dbReference type="Pfam" id="PF16198"/>
    </source>
</evidence>
<dbReference type="NCBIfam" id="TIGR00431">
    <property type="entry name" value="TruB"/>
    <property type="match status" value="1"/>
</dbReference>
<comment type="caution">
    <text evidence="8">The sequence shown here is derived from an EMBL/GenBank/DDBJ whole genome shotgun (WGS) entry which is preliminary data.</text>
</comment>